<proteinExistence type="predicted"/>
<evidence type="ECO:0000259" key="1">
    <source>
        <dbReference type="Pfam" id="PF13519"/>
    </source>
</evidence>
<dbReference type="Pfam" id="PF13519">
    <property type="entry name" value="VWA_2"/>
    <property type="match status" value="1"/>
</dbReference>
<dbReference type="SUPFAM" id="SSF53300">
    <property type="entry name" value="vWA-like"/>
    <property type="match status" value="1"/>
</dbReference>
<dbReference type="SUPFAM" id="SSF57903">
    <property type="entry name" value="FYVE/PHD zinc finger"/>
    <property type="match status" value="1"/>
</dbReference>
<dbReference type="InterPro" id="IPR002035">
    <property type="entry name" value="VWF_A"/>
</dbReference>
<evidence type="ECO:0000313" key="2">
    <source>
        <dbReference type="EMBL" id="UYP43784.1"/>
    </source>
</evidence>
<dbReference type="Gene3D" id="3.30.40.10">
    <property type="entry name" value="Zinc/RING finger domain, C3HC4 (zinc finger)"/>
    <property type="match status" value="1"/>
</dbReference>
<name>A0ABY6HMR8_9ARCH</name>
<gene>
    <name evidence="2" type="ORF">NEF87_000069</name>
</gene>
<dbReference type="InterPro" id="IPR013083">
    <property type="entry name" value="Znf_RING/FYVE/PHD"/>
</dbReference>
<keyword evidence="3" id="KW-1185">Reference proteome</keyword>
<organism evidence="2 3">
    <name type="scientific">Candidatus Lokiarchaeum ossiferum</name>
    <dbReference type="NCBI Taxonomy" id="2951803"/>
    <lineage>
        <taxon>Archaea</taxon>
        <taxon>Promethearchaeati</taxon>
        <taxon>Promethearchaeota</taxon>
        <taxon>Promethearchaeia</taxon>
        <taxon>Promethearchaeales</taxon>
        <taxon>Promethearchaeaceae</taxon>
        <taxon>Candidatus Lokiarchaeum</taxon>
    </lineage>
</organism>
<feature type="domain" description="VWFA" evidence="1">
    <location>
        <begin position="9"/>
        <end position="125"/>
    </location>
</feature>
<sequence length="391" mass="44822">MDENVENFVILLDNTKSTAIKDFRPNRFHVALKGVKEFIETKNQVDHASFISLFIFGKETTVLSGLTKDTSSLLSQIASKKFVNNHPPQGSIAELTFSIENAIQILKDQIQIIGGQSNHVFLITDCYDFHFTPEIAKYIPVLTQLGVKFDVLVYSDKSHTINETEYLQLVTPTNGTFMKFHSKKGILKGIRNFALQQKTDNVSFQMLSLRAKNKEQLSEIAEYLRFPTEEEFQEIKKRNSTIKCQICFSRNSPINNLSFILTGRLCPHCDTPMHLHCAGVWAKKSSEGENIFRCPYCYTLLKLPKEIIKGIEVKKINFDEKDNTTKMIRIKPQNLINTNFECSFCFKEINAKEKNDKVFRCNRCSAKYHVSCLKDMYDKDKSCENCGGKIV</sequence>
<reference evidence="2" key="1">
    <citation type="submission" date="2022-09" db="EMBL/GenBank/DDBJ databases">
        <title>Actin cytoskeleton and complex cell architecture in an #Asgard archaeon.</title>
        <authorList>
            <person name="Ponce Toledo R.I."/>
            <person name="Schleper C."/>
            <person name="Rodrigues Oliveira T."/>
            <person name="Wollweber F."/>
            <person name="Xu J."/>
            <person name="Rittmann S."/>
            <person name="Klingl A."/>
            <person name="Pilhofer M."/>
        </authorList>
    </citation>
    <scope>NUCLEOTIDE SEQUENCE</scope>
    <source>
        <strain evidence="2">B-35</strain>
    </source>
</reference>
<dbReference type="Gene3D" id="3.40.50.410">
    <property type="entry name" value="von Willebrand factor, type A domain"/>
    <property type="match status" value="1"/>
</dbReference>
<accession>A0ABY6HMR8</accession>
<dbReference type="Proteomes" id="UP001208689">
    <property type="component" value="Chromosome"/>
</dbReference>
<dbReference type="EMBL" id="CP104013">
    <property type="protein sequence ID" value="UYP43784.1"/>
    <property type="molecule type" value="Genomic_DNA"/>
</dbReference>
<dbReference type="InterPro" id="IPR036465">
    <property type="entry name" value="vWFA_dom_sf"/>
</dbReference>
<dbReference type="InterPro" id="IPR011011">
    <property type="entry name" value="Znf_FYVE_PHD"/>
</dbReference>
<evidence type="ECO:0000313" key="3">
    <source>
        <dbReference type="Proteomes" id="UP001208689"/>
    </source>
</evidence>
<dbReference type="CDD" id="cd00198">
    <property type="entry name" value="vWFA"/>
    <property type="match status" value="1"/>
</dbReference>
<protein>
    <recommendedName>
        <fullName evidence="1">VWFA domain-containing protein</fullName>
    </recommendedName>
</protein>